<evidence type="ECO:0000313" key="3">
    <source>
        <dbReference type="Proteomes" id="UP000199029"/>
    </source>
</evidence>
<dbReference type="OrthoDB" id="9786643at2"/>
<dbReference type="Proteomes" id="UP000199029">
    <property type="component" value="Unassembled WGS sequence"/>
</dbReference>
<name>A0A1I6BNJ0_HYMAR</name>
<keyword evidence="3" id="KW-1185">Reference proteome</keyword>
<feature type="transmembrane region" description="Helical" evidence="1">
    <location>
        <begin position="46"/>
        <end position="66"/>
    </location>
</feature>
<organism evidence="2 3">
    <name type="scientific">Hymenobacter arizonensis</name>
    <name type="common">Siccationidurans arizonensis</name>
    <dbReference type="NCBI Taxonomy" id="1227077"/>
    <lineage>
        <taxon>Bacteria</taxon>
        <taxon>Pseudomonadati</taxon>
        <taxon>Bacteroidota</taxon>
        <taxon>Cytophagia</taxon>
        <taxon>Cytophagales</taxon>
        <taxon>Hymenobacteraceae</taxon>
        <taxon>Hymenobacter</taxon>
    </lineage>
</organism>
<feature type="transmembrane region" description="Helical" evidence="1">
    <location>
        <begin position="13"/>
        <end position="34"/>
    </location>
</feature>
<gene>
    <name evidence="2" type="ORF">SAMN04515668_4823</name>
</gene>
<dbReference type="STRING" id="1227077.SAMN04515668_4823"/>
<accession>A0A1I6BNJ0</accession>
<reference evidence="3" key="1">
    <citation type="submission" date="2016-10" db="EMBL/GenBank/DDBJ databases">
        <authorList>
            <person name="Varghese N."/>
            <person name="Submissions S."/>
        </authorList>
    </citation>
    <scope>NUCLEOTIDE SEQUENCE [LARGE SCALE GENOMIC DNA]</scope>
    <source>
        <strain evidence="3">OR362-8,ATCC BAA-1266,JCM 13504</strain>
    </source>
</reference>
<keyword evidence="1" id="KW-0812">Transmembrane</keyword>
<evidence type="ECO:0000313" key="2">
    <source>
        <dbReference type="EMBL" id="SFQ82485.1"/>
    </source>
</evidence>
<protein>
    <submittedName>
        <fullName evidence="2">Uncharacterized protein</fullName>
    </submittedName>
</protein>
<keyword evidence="1" id="KW-1133">Transmembrane helix</keyword>
<dbReference type="EMBL" id="FOXS01000010">
    <property type="protein sequence ID" value="SFQ82485.1"/>
    <property type="molecule type" value="Genomic_DNA"/>
</dbReference>
<keyword evidence="1" id="KW-0472">Membrane</keyword>
<dbReference type="AlphaFoldDB" id="A0A1I6BNJ0"/>
<feature type="transmembrane region" description="Helical" evidence="1">
    <location>
        <begin position="78"/>
        <end position="99"/>
    </location>
</feature>
<proteinExistence type="predicted"/>
<sequence length="106" mass="11908">MPPFPRLVTFYRYVLPVALVLQFVGYPSFVDWVAAASGQNNQGRGVSILIAWCILLGVLCFRTARWAQKNHPGLAERYWILLGLMVVATAINIFGLLLWNSESIKV</sequence>
<evidence type="ECO:0000256" key="1">
    <source>
        <dbReference type="SAM" id="Phobius"/>
    </source>
</evidence>
<dbReference type="RefSeq" id="WP_092678856.1">
    <property type="nucleotide sequence ID" value="NZ_FOXS01000010.1"/>
</dbReference>